<comment type="caution">
    <text evidence="2">The sequence shown here is derived from an EMBL/GenBank/DDBJ whole genome shotgun (WGS) entry which is preliminary data.</text>
</comment>
<comment type="similarity">
    <text evidence="1">Belongs to the asp23 family.</text>
</comment>
<sequence>MVDYDLSESALVSLVTLALEGQKGLRLAQAGSRSVGEMLSGRRSRPVRVEREGDTLVVDLNVCVDYGKSVIEAAKEAQRTVGDVLIASTGLKVKAVNVTVVAVEYKEPHAA</sequence>
<dbReference type="AlphaFoldDB" id="A0A399DXU1"/>
<dbReference type="Pfam" id="PF03780">
    <property type="entry name" value="Asp23"/>
    <property type="match status" value="1"/>
</dbReference>
<evidence type="ECO:0000313" key="2">
    <source>
        <dbReference type="EMBL" id="RIH74830.1"/>
    </source>
</evidence>
<evidence type="ECO:0000313" key="3">
    <source>
        <dbReference type="Proteomes" id="UP000266089"/>
    </source>
</evidence>
<dbReference type="Proteomes" id="UP000266089">
    <property type="component" value="Unassembled WGS sequence"/>
</dbReference>
<dbReference type="PANTHER" id="PTHR34297:SF1">
    <property type="entry name" value="ASP23_GLS24 FAMILY ENVELOPE STRESS RESPONSE PROTEIN"/>
    <property type="match status" value="1"/>
</dbReference>
<dbReference type="PANTHER" id="PTHR34297">
    <property type="entry name" value="HYPOTHETICAL CYTOSOLIC PROTEIN-RELATED"/>
    <property type="match status" value="1"/>
</dbReference>
<gene>
    <name evidence="2" type="ORF">Mcate_02538</name>
</gene>
<proteinExistence type="inferred from homology"/>
<dbReference type="InterPro" id="IPR005531">
    <property type="entry name" value="Asp23"/>
</dbReference>
<organism evidence="2 3">
    <name type="scientific">Meiothermus taiwanensis</name>
    <dbReference type="NCBI Taxonomy" id="172827"/>
    <lineage>
        <taxon>Bacteria</taxon>
        <taxon>Thermotogati</taxon>
        <taxon>Deinococcota</taxon>
        <taxon>Deinococci</taxon>
        <taxon>Thermales</taxon>
        <taxon>Thermaceae</taxon>
        <taxon>Meiothermus</taxon>
    </lineage>
</organism>
<dbReference type="EMBL" id="QWKX01000091">
    <property type="protein sequence ID" value="RIH74830.1"/>
    <property type="molecule type" value="Genomic_DNA"/>
</dbReference>
<protein>
    <submittedName>
        <fullName evidence="2">Asp23 family, cell envelope-related function</fullName>
    </submittedName>
</protein>
<reference evidence="2 3" key="1">
    <citation type="submission" date="2018-08" db="EMBL/GenBank/DDBJ databases">
        <title>Meiothermus cateniformans JCM 15151 genome sequencing project.</title>
        <authorList>
            <person name="Da Costa M.S."/>
            <person name="Albuquerque L."/>
            <person name="Raposo P."/>
            <person name="Froufe H.J.C."/>
            <person name="Barroso C.S."/>
            <person name="Egas C."/>
        </authorList>
    </citation>
    <scope>NUCLEOTIDE SEQUENCE [LARGE SCALE GENOMIC DNA]</scope>
    <source>
        <strain evidence="2 3">JCM 15151</strain>
    </source>
</reference>
<name>A0A399DXU1_9DEIN</name>
<dbReference type="RefSeq" id="WP_027888682.1">
    <property type="nucleotide sequence ID" value="NZ_JBHSXZ010000030.1"/>
</dbReference>
<accession>A0A399DXU1</accession>
<evidence type="ECO:0000256" key="1">
    <source>
        <dbReference type="ARBA" id="ARBA00005721"/>
    </source>
</evidence>
<dbReference type="OrthoDB" id="32594at2"/>